<dbReference type="OrthoDB" id="9798732at2"/>
<dbReference type="PANTHER" id="PTHR33677:SF5">
    <property type="entry name" value="TRANSCRIPTIONAL REPRESSOR FRMR"/>
    <property type="match status" value="1"/>
</dbReference>
<dbReference type="GO" id="GO:0003677">
    <property type="term" value="F:DNA binding"/>
    <property type="evidence" value="ECO:0007669"/>
    <property type="project" value="InterPro"/>
</dbReference>
<dbReference type="EMBL" id="NGJY01000005">
    <property type="protein sequence ID" value="RSU01690.1"/>
    <property type="molecule type" value="Genomic_DNA"/>
</dbReference>
<reference evidence="1 2" key="1">
    <citation type="submission" date="2017-05" db="EMBL/GenBank/DDBJ databases">
        <title>Vagococcus spp. assemblies.</title>
        <authorList>
            <person name="Gulvik C.A."/>
        </authorList>
    </citation>
    <scope>NUCLEOTIDE SEQUENCE [LARGE SCALE GENOMIC DNA]</scope>
    <source>
        <strain evidence="1 2">CCUG 41755</strain>
    </source>
</reference>
<sequence>MNRLKRLEGQMRGVQKMMAEEKECYDIMIQLSAIRSSIDKVMGVMAAENLKQCLEYPLENEQAQQERLEQAMKIIEKK</sequence>
<gene>
    <name evidence="1" type="ORF">CBF31_10455</name>
</gene>
<dbReference type="RefSeq" id="WP_126832859.1">
    <property type="nucleotide sequence ID" value="NZ_CBCRYB010000008.1"/>
</dbReference>
<dbReference type="Pfam" id="PF02583">
    <property type="entry name" value="Trns_repr_metal"/>
    <property type="match status" value="1"/>
</dbReference>
<dbReference type="GO" id="GO:0046872">
    <property type="term" value="F:metal ion binding"/>
    <property type="evidence" value="ECO:0007669"/>
    <property type="project" value="InterPro"/>
</dbReference>
<proteinExistence type="predicted"/>
<evidence type="ECO:0000313" key="1">
    <source>
        <dbReference type="EMBL" id="RSU01690.1"/>
    </source>
</evidence>
<evidence type="ECO:0000313" key="2">
    <source>
        <dbReference type="Proteomes" id="UP000287101"/>
    </source>
</evidence>
<protein>
    <recommendedName>
        <fullName evidence="3">Metal-sensitive transcriptional regulator</fullName>
    </recommendedName>
</protein>
<dbReference type="Gene3D" id="1.20.58.1000">
    <property type="entry name" value="Metal-sensitive repressor, helix protomer"/>
    <property type="match status" value="1"/>
</dbReference>
<name>A0A430A4N2_9ENTE</name>
<accession>A0A430A4N2</accession>
<keyword evidence="2" id="KW-1185">Reference proteome</keyword>
<dbReference type="PANTHER" id="PTHR33677">
    <property type="entry name" value="TRANSCRIPTIONAL REPRESSOR FRMR-RELATED"/>
    <property type="match status" value="1"/>
</dbReference>
<evidence type="ECO:0008006" key="3">
    <source>
        <dbReference type="Google" id="ProtNLM"/>
    </source>
</evidence>
<dbReference type="InterPro" id="IPR003735">
    <property type="entry name" value="Metal_Tscrpt_repr"/>
</dbReference>
<comment type="caution">
    <text evidence="1">The sequence shown here is derived from an EMBL/GenBank/DDBJ whole genome shotgun (WGS) entry which is preliminary data.</text>
</comment>
<organism evidence="1 2">
    <name type="scientific">Vagococcus fessus</name>
    <dbReference type="NCBI Taxonomy" id="120370"/>
    <lineage>
        <taxon>Bacteria</taxon>
        <taxon>Bacillati</taxon>
        <taxon>Bacillota</taxon>
        <taxon>Bacilli</taxon>
        <taxon>Lactobacillales</taxon>
        <taxon>Enterococcaceae</taxon>
        <taxon>Vagococcus</taxon>
    </lineage>
</organism>
<dbReference type="GO" id="GO:0045892">
    <property type="term" value="P:negative regulation of DNA-templated transcription"/>
    <property type="evidence" value="ECO:0007669"/>
    <property type="project" value="UniProtKB-ARBA"/>
</dbReference>
<dbReference type="Proteomes" id="UP000287101">
    <property type="component" value="Unassembled WGS sequence"/>
</dbReference>
<dbReference type="InterPro" id="IPR038390">
    <property type="entry name" value="Metal_Tscrpt_repr_sf"/>
</dbReference>
<dbReference type="AlphaFoldDB" id="A0A430A4N2"/>